<name>A0A420EGU5_9ALTE</name>
<dbReference type="SUPFAM" id="SSF55347">
    <property type="entry name" value="Glyceraldehyde-3-phosphate dehydrogenase-like, C-terminal domain"/>
    <property type="match status" value="1"/>
</dbReference>
<dbReference type="Proteomes" id="UP000286482">
    <property type="component" value="Unassembled WGS sequence"/>
</dbReference>
<dbReference type="InterPro" id="IPR000683">
    <property type="entry name" value="Gfo/Idh/MocA-like_OxRdtase_N"/>
</dbReference>
<dbReference type="Pfam" id="PF01408">
    <property type="entry name" value="GFO_IDH_MocA"/>
    <property type="match status" value="1"/>
</dbReference>
<dbReference type="EMBL" id="RAQO01000004">
    <property type="protein sequence ID" value="RKF19941.1"/>
    <property type="molecule type" value="Genomic_DNA"/>
</dbReference>
<proteinExistence type="predicted"/>
<dbReference type="AlphaFoldDB" id="A0A420EGU5"/>
<dbReference type="Gene3D" id="3.40.50.720">
    <property type="entry name" value="NAD(P)-binding Rossmann-like Domain"/>
    <property type="match status" value="1"/>
</dbReference>
<keyword evidence="1" id="KW-0732">Signal</keyword>
<feature type="domain" description="Gfo/Idh/MocA-like oxidoreductase N-terminal" evidence="2">
    <location>
        <begin position="2"/>
        <end position="120"/>
    </location>
</feature>
<dbReference type="SUPFAM" id="SSF51735">
    <property type="entry name" value="NAD(P)-binding Rossmann-fold domains"/>
    <property type="match status" value="1"/>
</dbReference>
<dbReference type="InterPro" id="IPR055170">
    <property type="entry name" value="GFO_IDH_MocA-like_dom"/>
</dbReference>
<comment type="caution">
    <text evidence="4">The sequence shown here is derived from an EMBL/GenBank/DDBJ whole genome shotgun (WGS) entry which is preliminary data.</text>
</comment>
<gene>
    <name evidence="4" type="ORF">DBZ36_05670</name>
</gene>
<dbReference type="GO" id="GO:0000166">
    <property type="term" value="F:nucleotide binding"/>
    <property type="evidence" value="ECO:0007669"/>
    <property type="project" value="InterPro"/>
</dbReference>
<evidence type="ECO:0000313" key="4">
    <source>
        <dbReference type="EMBL" id="RKF19941.1"/>
    </source>
</evidence>
<dbReference type="InterPro" id="IPR036291">
    <property type="entry name" value="NAD(P)-bd_dom_sf"/>
</dbReference>
<evidence type="ECO:0000313" key="5">
    <source>
        <dbReference type="Proteomes" id="UP000286482"/>
    </source>
</evidence>
<feature type="domain" description="GFO/IDH/MocA-like oxidoreductase" evidence="3">
    <location>
        <begin position="138"/>
        <end position="248"/>
    </location>
</feature>
<dbReference type="Gene3D" id="3.30.360.10">
    <property type="entry name" value="Dihydrodipicolinate Reductase, domain 2"/>
    <property type="match status" value="1"/>
</dbReference>
<accession>A0A420EGU5</accession>
<dbReference type="OrthoDB" id="9774191at2"/>
<organism evidence="4 5">
    <name type="scientific">Alginatibacterium sediminis</name>
    <dbReference type="NCBI Taxonomy" id="2164068"/>
    <lineage>
        <taxon>Bacteria</taxon>
        <taxon>Pseudomonadati</taxon>
        <taxon>Pseudomonadota</taxon>
        <taxon>Gammaproteobacteria</taxon>
        <taxon>Alteromonadales</taxon>
        <taxon>Alteromonadaceae</taxon>
        <taxon>Alginatibacterium</taxon>
    </lineage>
</organism>
<sequence>MIRFAVIGSSWITESFISAAKKSQRFVFVGAYSRQLEKAQNFTQANGGERAFDNLEALANDSQIDAIYIASPNSLHFEQSMQMLNSGKHVICEKPLASNAQQVEQLIACAKANNRVVFEAFKTAHLPNFKVIEQQIEKLGKLRKAHFSYCQYSSRYDKYLNGENPNTFNPKFSNGSIMDIGYYCVASAVALFGKPKSINAQASLLKSGVDAHGAVLMGYDDFSAVVEHSKVSDGSNSSEIQGEKGRLEIEFISECLAVRLILKGQEVQNVTVAQDTETMMYEAIAFADAIENDDEDQTRRYTHSIELGLVLEEIRRQTGVVFPSDNS</sequence>
<dbReference type="RefSeq" id="WP_120353945.1">
    <property type="nucleotide sequence ID" value="NZ_RAQO01000004.1"/>
</dbReference>
<evidence type="ECO:0000259" key="3">
    <source>
        <dbReference type="Pfam" id="PF22725"/>
    </source>
</evidence>
<dbReference type="Pfam" id="PF22725">
    <property type="entry name" value="GFO_IDH_MocA_C3"/>
    <property type="match status" value="1"/>
</dbReference>
<reference evidence="4 5" key="1">
    <citation type="submission" date="2018-09" db="EMBL/GenBank/DDBJ databases">
        <authorList>
            <person name="Wang Z."/>
        </authorList>
    </citation>
    <scope>NUCLEOTIDE SEQUENCE [LARGE SCALE GENOMIC DNA]</scope>
    <source>
        <strain evidence="4 5">ALS 81</strain>
    </source>
</reference>
<dbReference type="PANTHER" id="PTHR43054:SF1">
    <property type="entry name" value="SCYLLO-INOSITOL 2-DEHYDROGENASE (NADP(+)) IOLU"/>
    <property type="match status" value="1"/>
</dbReference>
<keyword evidence="5" id="KW-1185">Reference proteome</keyword>
<protein>
    <submittedName>
        <fullName evidence="4">Gfo/Idh/MocA family oxidoreductase</fullName>
    </submittedName>
</protein>
<evidence type="ECO:0000256" key="1">
    <source>
        <dbReference type="ARBA" id="ARBA00022729"/>
    </source>
</evidence>
<evidence type="ECO:0000259" key="2">
    <source>
        <dbReference type="Pfam" id="PF01408"/>
    </source>
</evidence>
<dbReference type="PANTHER" id="PTHR43054">
    <property type="match status" value="1"/>
</dbReference>